<feature type="region of interest" description="Disordered" evidence="1">
    <location>
        <begin position="1"/>
        <end position="23"/>
    </location>
</feature>
<dbReference type="STRING" id="229919.GCA_001050195_02621"/>
<sequence length="84" mass="9441">MKPAGPFSVAGSVGMESSPDDFQPLGKVQRLTDEQVAMIEEALARVGEFGEVRLKVEKGRLRFICVEQSFDALRWKGNPRRSRF</sequence>
<evidence type="ECO:0000313" key="3">
    <source>
        <dbReference type="Proteomes" id="UP000264141"/>
    </source>
</evidence>
<evidence type="ECO:0000256" key="1">
    <source>
        <dbReference type="SAM" id="MobiDB-lite"/>
    </source>
</evidence>
<comment type="caution">
    <text evidence="2">The sequence shown here is derived from an EMBL/GenBank/DDBJ whole genome shotgun (WGS) entry which is preliminary data.</text>
</comment>
<evidence type="ECO:0000313" key="2">
    <source>
        <dbReference type="EMBL" id="HCE17843.1"/>
    </source>
</evidence>
<gene>
    <name evidence="2" type="ORF">DEQ80_08290</name>
</gene>
<accession>A0A3D1JH67</accession>
<name>A0A3D1JH67_9CHLR</name>
<organism evidence="2 3">
    <name type="scientific">Anaerolinea thermolimosa</name>
    <dbReference type="NCBI Taxonomy" id="229919"/>
    <lineage>
        <taxon>Bacteria</taxon>
        <taxon>Bacillati</taxon>
        <taxon>Chloroflexota</taxon>
        <taxon>Anaerolineae</taxon>
        <taxon>Anaerolineales</taxon>
        <taxon>Anaerolineaceae</taxon>
        <taxon>Anaerolinea</taxon>
    </lineage>
</organism>
<dbReference type="EMBL" id="DPBP01000032">
    <property type="protein sequence ID" value="HCE17843.1"/>
    <property type="molecule type" value="Genomic_DNA"/>
</dbReference>
<dbReference type="Proteomes" id="UP000264141">
    <property type="component" value="Unassembled WGS sequence"/>
</dbReference>
<proteinExistence type="predicted"/>
<protein>
    <submittedName>
        <fullName evidence="2">Uncharacterized protein</fullName>
    </submittedName>
</protein>
<reference evidence="2 3" key="1">
    <citation type="journal article" date="2018" name="Nat. Biotechnol.">
        <title>A standardized bacterial taxonomy based on genome phylogeny substantially revises the tree of life.</title>
        <authorList>
            <person name="Parks D.H."/>
            <person name="Chuvochina M."/>
            <person name="Waite D.W."/>
            <person name="Rinke C."/>
            <person name="Skarshewski A."/>
            <person name="Chaumeil P.A."/>
            <person name="Hugenholtz P."/>
        </authorList>
    </citation>
    <scope>NUCLEOTIDE SEQUENCE [LARGE SCALE GENOMIC DNA]</scope>
    <source>
        <strain evidence="2">UBA8781</strain>
    </source>
</reference>
<dbReference type="AlphaFoldDB" id="A0A3D1JH67"/>